<organism evidence="2 3">
    <name type="scientific">Lentinus tigrinus ALCF2SS1-6</name>
    <dbReference type="NCBI Taxonomy" id="1328759"/>
    <lineage>
        <taxon>Eukaryota</taxon>
        <taxon>Fungi</taxon>
        <taxon>Dikarya</taxon>
        <taxon>Basidiomycota</taxon>
        <taxon>Agaricomycotina</taxon>
        <taxon>Agaricomycetes</taxon>
        <taxon>Polyporales</taxon>
        <taxon>Polyporaceae</taxon>
        <taxon>Lentinus</taxon>
    </lineage>
</organism>
<dbReference type="Pfam" id="PF13521">
    <property type="entry name" value="AAA_28"/>
    <property type="match status" value="1"/>
</dbReference>
<reference evidence="2" key="1">
    <citation type="journal article" date="2018" name="Genome Biol. Evol.">
        <title>Genomics and development of Lentinus tigrinus, a white-rot wood-decaying mushroom with dimorphic fruiting bodies.</title>
        <authorList>
            <person name="Wu B."/>
            <person name="Xu Z."/>
            <person name="Knudson A."/>
            <person name="Carlson A."/>
            <person name="Chen N."/>
            <person name="Kovaka S."/>
            <person name="LaButti K."/>
            <person name="Lipzen A."/>
            <person name="Pennachio C."/>
            <person name="Riley R."/>
            <person name="Schakwitz W."/>
            <person name="Umezawa K."/>
            <person name="Ohm R.A."/>
            <person name="Grigoriev I.V."/>
            <person name="Nagy L.G."/>
            <person name="Gibbons J."/>
            <person name="Hibbett D."/>
        </authorList>
    </citation>
    <scope>NUCLEOTIDE SEQUENCE [LARGE SCALE GENOMIC DNA]</scope>
    <source>
        <strain evidence="2">ALCF2SS1-6</strain>
    </source>
</reference>
<feature type="domain" description="NadR/Ttd14 AAA" evidence="1">
    <location>
        <begin position="21"/>
        <end position="190"/>
    </location>
</feature>
<dbReference type="Proteomes" id="UP000313359">
    <property type="component" value="Unassembled WGS sequence"/>
</dbReference>
<dbReference type="EMBL" id="ML122277">
    <property type="protein sequence ID" value="RPD58075.1"/>
    <property type="molecule type" value="Genomic_DNA"/>
</dbReference>
<dbReference type="SUPFAM" id="SSF52540">
    <property type="entry name" value="P-loop containing nucleoside triphosphate hydrolases"/>
    <property type="match status" value="1"/>
</dbReference>
<proteinExistence type="predicted"/>
<dbReference type="Gene3D" id="3.40.50.300">
    <property type="entry name" value="P-loop containing nucleotide triphosphate hydrolases"/>
    <property type="match status" value="1"/>
</dbReference>
<dbReference type="AlphaFoldDB" id="A0A5C2S396"/>
<sequence length="210" mass="23700">MSADSAAISRRGSVIGRYNAVFVLGPSSSGKTTLCEALARRLHIPRAQYIKEVARTVMKTHGFSRNDTDTYDMQYSIMLAQLEAETRANKLIFADEDGTDPHLPILSDRSAVDPIVYAGTSTVAGAEERRRRLLEDETFQVVLPFYRQSLFEPVAEWLVDDGVRSMEDPRRYGEALHSTLAEFEIPYITLGEAMRDISQRVDYVVRYLTV</sequence>
<evidence type="ECO:0000313" key="3">
    <source>
        <dbReference type="Proteomes" id="UP000313359"/>
    </source>
</evidence>
<dbReference type="STRING" id="1328759.A0A5C2S396"/>
<dbReference type="InterPro" id="IPR027417">
    <property type="entry name" value="P-loop_NTPase"/>
</dbReference>
<evidence type="ECO:0000259" key="1">
    <source>
        <dbReference type="Pfam" id="PF13521"/>
    </source>
</evidence>
<name>A0A5C2S396_9APHY</name>
<keyword evidence="3" id="KW-1185">Reference proteome</keyword>
<dbReference type="InterPro" id="IPR038727">
    <property type="entry name" value="NadR/Ttd14_AAA_dom"/>
</dbReference>
<accession>A0A5C2S396</accession>
<dbReference type="OrthoDB" id="6118920at2759"/>
<gene>
    <name evidence="2" type="ORF">L227DRAFT_577438</name>
</gene>
<evidence type="ECO:0000313" key="2">
    <source>
        <dbReference type="EMBL" id="RPD58075.1"/>
    </source>
</evidence>
<protein>
    <recommendedName>
        <fullName evidence="1">NadR/Ttd14 AAA domain-containing protein</fullName>
    </recommendedName>
</protein>